<feature type="transmembrane region" description="Helical" evidence="6">
    <location>
        <begin position="261"/>
        <end position="281"/>
    </location>
</feature>
<dbReference type="Proteomes" id="UP000007486">
    <property type="component" value="Chromosome"/>
</dbReference>
<organism evidence="9 10">
    <name type="scientific">Phocaeicola salanitronis (strain DSM 18170 / JCM 13657 / CCUG 60908 / BL78)</name>
    <name type="common">Bacteroides salanitronis</name>
    <dbReference type="NCBI Taxonomy" id="667015"/>
    <lineage>
        <taxon>Bacteria</taxon>
        <taxon>Pseudomonadati</taxon>
        <taxon>Bacteroidota</taxon>
        <taxon>Bacteroidia</taxon>
        <taxon>Bacteroidales</taxon>
        <taxon>Bacteroidaceae</taxon>
        <taxon>Phocaeicola</taxon>
    </lineage>
</organism>
<keyword evidence="3 6" id="KW-0812">Transmembrane</keyword>
<dbReference type="OrthoDB" id="9761531at2"/>
<dbReference type="STRING" id="667015.Bacsa_0305"/>
<evidence type="ECO:0000256" key="6">
    <source>
        <dbReference type="SAM" id="Phobius"/>
    </source>
</evidence>
<dbReference type="Pfam" id="PF13567">
    <property type="entry name" value="DUF4131"/>
    <property type="match status" value="1"/>
</dbReference>
<feature type="transmembrane region" description="Helical" evidence="6">
    <location>
        <begin position="9"/>
        <end position="28"/>
    </location>
</feature>
<feature type="transmembrane region" description="Helical" evidence="6">
    <location>
        <begin position="61"/>
        <end position="81"/>
    </location>
</feature>
<dbReference type="eggNOG" id="COG0658">
    <property type="taxonomic scope" value="Bacteria"/>
</dbReference>
<dbReference type="InterPro" id="IPR004477">
    <property type="entry name" value="ComEC_N"/>
</dbReference>
<feature type="transmembrane region" description="Helical" evidence="6">
    <location>
        <begin position="422"/>
        <end position="445"/>
    </location>
</feature>
<feature type="domain" description="ComEC/Rec2-related protein" evidence="7">
    <location>
        <begin position="237"/>
        <end position="503"/>
    </location>
</feature>
<feature type="transmembrane region" description="Helical" evidence="6">
    <location>
        <begin position="398"/>
        <end position="416"/>
    </location>
</feature>
<dbReference type="GO" id="GO:0005886">
    <property type="term" value="C:plasma membrane"/>
    <property type="evidence" value="ECO:0007669"/>
    <property type="project" value="UniProtKB-SubCell"/>
</dbReference>
<sequence length="659" mass="73703">MLAHILSYPLFRLTVVLAVGIVLSDWFFPDSACLMWLVGAWGIAFLGAVVCYPLSRYRWRMLFGCMAYLAAALSGGILYLINREAVRFDWAEGRNVYVGTILDVPHPKTKTMQAVVEVEQGRSVSDSIWYPVRRKVMLYWMPDSLQGELACGDRLCFEANISRPVSDADFSGFDYGLYLERQGIGGTAVAFTGCWQRLDNAGALSFRQKALLYREKIIETYRLWGLKDDVQAVVSALTVGDKSELTRELKDSYTAAGTSHILALSGMHVVILALILSWLLYPLRYVPGGRWITGFLIVVFLWSFAFLSGLSPSVIRAVVMYSLCVAASVFTESRFLGVSSVSLAAFLMLVYQPLYLFDVSFQLSFVAVLSLLLIYPFIERLFHFRWKPLNWLWKSMALTMAAQLGTLPFILCYFGTFPTYFLLANLVVTPLSIVILGLALVCLLFGAVPWLVKVLGLSVELLNGIMEWVQGLSGSQITSVYLSPVQAGVFALSLISFLLYLSRRSARRLIGVLCCTNLFLGMLLFECMAPAADYLYFTRAGIYTKRERNVSQLVSETNLYRIQNLQVALANDGRWKNKLSSERLAIDYVYVCKGFSGTMAGLSELFQINYVIFDGSLSDAYRERLKQECRSIGLAYTDITEKGAYATVLHSSDAAIVGR</sequence>
<feature type="transmembrane region" description="Helical" evidence="6">
    <location>
        <begin position="481"/>
        <end position="501"/>
    </location>
</feature>
<evidence type="ECO:0000256" key="1">
    <source>
        <dbReference type="ARBA" id="ARBA00004651"/>
    </source>
</evidence>
<comment type="subcellular location">
    <subcellularLocation>
        <location evidence="1">Cell membrane</location>
        <topology evidence="1">Multi-pass membrane protein</topology>
    </subcellularLocation>
</comment>
<feature type="transmembrane region" description="Helical" evidence="6">
    <location>
        <begin position="360"/>
        <end position="378"/>
    </location>
</feature>
<evidence type="ECO:0000256" key="5">
    <source>
        <dbReference type="ARBA" id="ARBA00023136"/>
    </source>
</evidence>
<evidence type="ECO:0000256" key="3">
    <source>
        <dbReference type="ARBA" id="ARBA00022692"/>
    </source>
</evidence>
<proteinExistence type="predicted"/>
<gene>
    <name evidence="9" type="ordered locus">Bacsa_0305</name>
</gene>
<protein>
    <submittedName>
        <fullName evidence="9">ComEC/Rec2-related protein</fullName>
    </submittedName>
</protein>
<keyword evidence="10" id="KW-1185">Reference proteome</keyword>
<feature type="domain" description="DUF4131" evidence="8">
    <location>
        <begin position="36"/>
        <end position="188"/>
    </location>
</feature>
<keyword evidence="2" id="KW-1003">Cell membrane</keyword>
<feature type="transmembrane region" description="Helical" evidence="6">
    <location>
        <begin position="34"/>
        <end position="54"/>
    </location>
</feature>
<name>F0R6Z2_PHOSB</name>
<dbReference type="PANTHER" id="PTHR30619:SF1">
    <property type="entry name" value="RECOMBINATION PROTEIN 2"/>
    <property type="match status" value="1"/>
</dbReference>
<evidence type="ECO:0000313" key="9">
    <source>
        <dbReference type="EMBL" id="ADY34909.1"/>
    </source>
</evidence>
<dbReference type="KEGG" id="bsa:Bacsa_0305"/>
<feature type="transmembrane region" description="Helical" evidence="6">
    <location>
        <begin position="288"/>
        <end position="307"/>
    </location>
</feature>
<dbReference type="Pfam" id="PF03772">
    <property type="entry name" value="Competence"/>
    <property type="match status" value="1"/>
</dbReference>
<reference evidence="9 10" key="1">
    <citation type="journal article" date="2011" name="Stand. Genomic Sci.">
        <title>Complete genome sequence of Bacteroides salanitronis type strain (BL78).</title>
        <authorList>
            <person name="Gronow S."/>
            <person name="Held B."/>
            <person name="Lucas S."/>
            <person name="Lapidus A."/>
            <person name="Del Rio T.G."/>
            <person name="Nolan M."/>
            <person name="Tice H."/>
            <person name="Deshpande S."/>
            <person name="Cheng J.F."/>
            <person name="Pitluck S."/>
            <person name="Liolios K."/>
            <person name="Pagani I."/>
            <person name="Ivanova N."/>
            <person name="Mavromatis K."/>
            <person name="Pati A."/>
            <person name="Tapia R."/>
            <person name="Han C."/>
            <person name="Goodwin L."/>
            <person name="Chen A."/>
            <person name="Palaniappan K."/>
            <person name="Land M."/>
            <person name="Hauser L."/>
            <person name="Chang Y.J."/>
            <person name="Jeffries C.D."/>
            <person name="Brambilla E.M."/>
            <person name="Rohde M."/>
            <person name="Goker M."/>
            <person name="Detter J.C."/>
            <person name="Woyke T."/>
            <person name="Bristow J."/>
            <person name="Markowitz V."/>
            <person name="Hugenholtz P."/>
            <person name="Kyrpides N.C."/>
            <person name="Klenk H.P."/>
            <person name="Eisen J.A."/>
        </authorList>
    </citation>
    <scope>NUCLEOTIDE SEQUENCE [LARGE SCALE GENOMIC DNA]</scope>
    <source>
        <strain evidence="9 10">DSM 18170</strain>
    </source>
</reference>
<dbReference type="NCBIfam" id="TIGR00360">
    <property type="entry name" value="ComEC_N-term"/>
    <property type="match status" value="1"/>
</dbReference>
<feature type="transmembrane region" description="Helical" evidence="6">
    <location>
        <begin position="508"/>
        <end position="525"/>
    </location>
</feature>
<evidence type="ECO:0000256" key="2">
    <source>
        <dbReference type="ARBA" id="ARBA00022475"/>
    </source>
</evidence>
<dbReference type="HOGENOM" id="CLU_010363_5_0_10"/>
<accession>F0R6Z2</accession>
<evidence type="ECO:0000313" key="10">
    <source>
        <dbReference type="Proteomes" id="UP000007486"/>
    </source>
</evidence>
<dbReference type="AlphaFoldDB" id="F0R6Z2"/>
<feature type="transmembrane region" description="Helical" evidence="6">
    <location>
        <begin position="335"/>
        <end position="354"/>
    </location>
</feature>
<dbReference type="EMBL" id="CP002530">
    <property type="protein sequence ID" value="ADY34909.1"/>
    <property type="molecule type" value="Genomic_DNA"/>
</dbReference>
<keyword evidence="4 6" id="KW-1133">Transmembrane helix</keyword>
<dbReference type="InterPro" id="IPR052159">
    <property type="entry name" value="Competence_DNA_uptake"/>
</dbReference>
<keyword evidence="5 6" id="KW-0472">Membrane</keyword>
<evidence type="ECO:0000259" key="7">
    <source>
        <dbReference type="Pfam" id="PF03772"/>
    </source>
</evidence>
<evidence type="ECO:0000259" key="8">
    <source>
        <dbReference type="Pfam" id="PF13567"/>
    </source>
</evidence>
<dbReference type="InterPro" id="IPR025405">
    <property type="entry name" value="DUF4131"/>
</dbReference>
<dbReference type="PANTHER" id="PTHR30619">
    <property type="entry name" value="DNA INTERNALIZATION/COMPETENCE PROTEIN COMEC/REC2"/>
    <property type="match status" value="1"/>
</dbReference>
<evidence type="ECO:0000256" key="4">
    <source>
        <dbReference type="ARBA" id="ARBA00022989"/>
    </source>
</evidence>